<evidence type="ECO:0000259" key="11">
    <source>
        <dbReference type="Pfam" id="PF00122"/>
    </source>
</evidence>
<evidence type="ECO:0000256" key="4">
    <source>
        <dbReference type="ARBA" id="ARBA00022723"/>
    </source>
</evidence>
<dbReference type="InterPro" id="IPR018303">
    <property type="entry name" value="ATPase_P-typ_P_site"/>
</dbReference>
<gene>
    <name evidence="12" type="primary">cadA</name>
    <name evidence="12" type="ORF">JNB85_24195</name>
</gene>
<keyword evidence="10" id="KW-0067">ATP-binding</keyword>
<dbReference type="Gene3D" id="3.40.50.1000">
    <property type="entry name" value="HAD superfamily/HAD-like"/>
    <property type="match status" value="1"/>
</dbReference>
<feature type="transmembrane region" description="Helical" evidence="10">
    <location>
        <begin position="32"/>
        <end position="50"/>
    </location>
</feature>
<accession>A0ABS7H0W9</accession>
<dbReference type="NCBIfam" id="TIGR01512">
    <property type="entry name" value="ATPase-IB2_Cd"/>
    <property type="match status" value="1"/>
</dbReference>
<dbReference type="InterPro" id="IPR051014">
    <property type="entry name" value="Cation_Transport_ATPase_IB"/>
</dbReference>
<feature type="transmembrane region" description="Helical" evidence="10">
    <location>
        <begin position="278"/>
        <end position="300"/>
    </location>
</feature>
<dbReference type="PRINTS" id="PR00119">
    <property type="entry name" value="CATATPASE"/>
</dbReference>
<dbReference type="SFLD" id="SFLDS00003">
    <property type="entry name" value="Haloacid_Dehalogenase"/>
    <property type="match status" value="1"/>
</dbReference>
<keyword evidence="3 10" id="KW-0812">Transmembrane</keyword>
<dbReference type="PANTHER" id="PTHR48085">
    <property type="entry name" value="CADMIUM/ZINC-TRANSPORTING ATPASE HMA2-RELATED"/>
    <property type="match status" value="1"/>
</dbReference>
<dbReference type="Pfam" id="PF00702">
    <property type="entry name" value="Hydrolase"/>
    <property type="match status" value="1"/>
</dbReference>
<dbReference type="EMBL" id="JAEUAK010000011">
    <property type="protein sequence ID" value="MBW9055512.1"/>
    <property type="molecule type" value="Genomic_DNA"/>
</dbReference>
<protein>
    <recommendedName>
        <fullName evidence="8">P-type Zn(2+) transporter</fullName>
        <ecNumber evidence="8">7.2.2.12</ecNumber>
    </recommendedName>
</protein>
<dbReference type="Pfam" id="PF00122">
    <property type="entry name" value="E1-E2_ATPase"/>
    <property type="match status" value="1"/>
</dbReference>
<keyword evidence="4 10" id="KW-0479">Metal-binding</keyword>
<keyword evidence="7 10" id="KW-0472">Membrane</keyword>
<dbReference type="InterPro" id="IPR023299">
    <property type="entry name" value="ATPase_P-typ_cyto_dom_N"/>
</dbReference>
<dbReference type="Gene3D" id="2.70.150.10">
    <property type="entry name" value="Calcium-transporting ATPase, cytoplasmic transduction domain A"/>
    <property type="match status" value="1"/>
</dbReference>
<evidence type="ECO:0000256" key="8">
    <source>
        <dbReference type="ARBA" id="ARBA00039097"/>
    </source>
</evidence>
<dbReference type="NCBIfam" id="TIGR01525">
    <property type="entry name" value="ATPase-IB_hvy"/>
    <property type="match status" value="1"/>
</dbReference>
<keyword evidence="5" id="KW-1278">Translocase</keyword>
<dbReference type="InterPro" id="IPR036412">
    <property type="entry name" value="HAD-like_sf"/>
</dbReference>
<dbReference type="SFLD" id="SFLDF00027">
    <property type="entry name" value="p-type_atpase"/>
    <property type="match status" value="1"/>
</dbReference>
<comment type="caution">
    <text evidence="12">The sequence shown here is derived from an EMBL/GenBank/DDBJ whole genome shotgun (WGS) entry which is preliminary data.</text>
</comment>
<dbReference type="InterPro" id="IPR027256">
    <property type="entry name" value="P-typ_ATPase_IB"/>
</dbReference>
<dbReference type="PRINTS" id="PR00120">
    <property type="entry name" value="HATPASE"/>
</dbReference>
<dbReference type="InterPro" id="IPR008250">
    <property type="entry name" value="ATPase_P-typ_transduc_dom_A_sf"/>
</dbReference>
<comment type="similarity">
    <text evidence="2 10">Belongs to the cation transport ATPase (P-type) (TC 3.A.3) family. Type IB subfamily.</text>
</comment>
<evidence type="ECO:0000256" key="2">
    <source>
        <dbReference type="ARBA" id="ARBA00006024"/>
    </source>
</evidence>
<dbReference type="SUPFAM" id="SSF81653">
    <property type="entry name" value="Calcium ATPase, transduction domain A"/>
    <property type="match status" value="1"/>
</dbReference>
<reference evidence="12 13" key="1">
    <citation type="journal article" date="2021" name="MBio">
        <title>Poor Competitiveness of Bradyrhizobium in Pigeon Pea Root Colonization in Indian Soils.</title>
        <authorList>
            <person name="Chalasani D."/>
            <person name="Basu A."/>
            <person name="Pullabhotla S.V.S.R.N."/>
            <person name="Jorrin B."/>
            <person name="Neal A.L."/>
            <person name="Poole P.S."/>
            <person name="Podile A.R."/>
            <person name="Tkacz A."/>
        </authorList>
    </citation>
    <scope>NUCLEOTIDE SEQUENCE [LARGE SCALE GENOMIC DNA]</scope>
    <source>
        <strain evidence="12 13">HU56</strain>
    </source>
</reference>
<evidence type="ECO:0000256" key="1">
    <source>
        <dbReference type="ARBA" id="ARBA00004370"/>
    </source>
</evidence>
<proteinExistence type="inferred from homology"/>
<feature type="domain" description="P-type ATPase A" evidence="11">
    <location>
        <begin position="138"/>
        <end position="237"/>
    </location>
</feature>
<comment type="catalytic activity">
    <reaction evidence="9">
        <text>Zn(2+)(in) + ATP + H2O = Zn(2+)(out) + ADP + phosphate + H(+)</text>
        <dbReference type="Rhea" id="RHEA:20621"/>
        <dbReference type="ChEBI" id="CHEBI:15377"/>
        <dbReference type="ChEBI" id="CHEBI:15378"/>
        <dbReference type="ChEBI" id="CHEBI:29105"/>
        <dbReference type="ChEBI" id="CHEBI:30616"/>
        <dbReference type="ChEBI" id="CHEBI:43474"/>
        <dbReference type="ChEBI" id="CHEBI:456216"/>
        <dbReference type="EC" id="7.2.2.12"/>
    </reaction>
</comment>
<feature type="transmembrane region" description="Helical" evidence="10">
    <location>
        <begin position="57"/>
        <end position="77"/>
    </location>
</feature>
<dbReference type="InterPro" id="IPR023214">
    <property type="entry name" value="HAD_sf"/>
</dbReference>
<sequence length="623" mass="64972">MSVLDEPEAQPRTGISSEPRAWMPDVGLRSTIMAVAAVLGLAGAFILFLLDFETASRLALAVSTSIALAFLLIDIVAKLRNGDFGLDLIAALAMGSTLWFGEYLAGAIVALMYAGGQFLEAYAHRRADEGMTALLAQVPRTALRLLEDGMEEVPIPDIAVGDILMIRRGDVIPADGTLISDNASIDESVLTGEAFPVHLSKSARIESGATNAGDAIEIRVESRAEDSTYSGIVKLVEASRRSKARFARLADRYAIAFLLLTLAIALAAAILSGDTARIVAVLVVATPCPLILAVPVALAAGTSKAAKAGVLVKGAGPLEILADTSVAVFDKTGTLTAGDPEVVSIEGLEGPERILRLAASLDQASSHVVGRAIVREAQRRQLTLSRPTDVSELPGAGISGFVDGIKVSVGGDNYFTPDGKPSLPPEKKGRMQAKVFFDGRLAGEIGFEDRLRTDAVELVGKLRKLGFGRIVLASGDERSVTAAIAGSLSLDAVEARLSPVEKVEVITRERAAGRVMMVGDGVNDAPALAAADVGIAVGATNLAAAAEAADIVLIRNDLNRIAWAIEIARRSRAIAVQSIFAGIGLSLVAMLFAGAGFLPPVTGAMLQEVIDVAVILNALRALR</sequence>
<dbReference type="InterPro" id="IPR044492">
    <property type="entry name" value="P_typ_ATPase_HD_dom"/>
</dbReference>
<dbReference type="SFLD" id="SFLDG00002">
    <property type="entry name" value="C1.7:_P-type_atpase_like"/>
    <property type="match status" value="1"/>
</dbReference>
<dbReference type="PANTHER" id="PTHR48085:SF5">
    <property type="entry name" value="CADMIUM_ZINC-TRANSPORTING ATPASE HMA4-RELATED"/>
    <property type="match status" value="1"/>
</dbReference>
<evidence type="ECO:0000256" key="3">
    <source>
        <dbReference type="ARBA" id="ARBA00022692"/>
    </source>
</evidence>
<dbReference type="InterPro" id="IPR001757">
    <property type="entry name" value="P_typ_ATPase"/>
</dbReference>
<comment type="subcellular location">
    <subcellularLocation>
        <location evidence="10">Cell membrane</location>
    </subcellularLocation>
    <subcellularLocation>
        <location evidence="1">Membrane</location>
    </subcellularLocation>
</comment>
<organism evidence="12 13">
    <name type="scientific">Rhizobium mesosinicum</name>
    <dbReference type="NCBI Taxonomy" id="335017"/>
    <lineage>
        <taxon>Bacteria</taxon>
        <taxon>Pseudomonadati</taxon>
        <taxon>Pseudomonadota</taxon>
        <taxon>Alphaproteobacteria</taxon>
        <taxon>Hyphomicrobiales</taxon>
        <taxon>Rhizobiaceae</taxon>
        <taxon>Rhizobium/Agrobacterium group</taxon>
        <taxon>Rhizobium</taxon>
    </lineage>
</organism>
<evidence type="ECO:0000256" key="7">
    <source>
        <dbReference type="ARBA" id="ARBA00023136"/>
    </source>
</evidence>
<evidence type="ECO:0000256" key="6">
    <source>
        <dbReference type="ARBA" id="ARBA00022989"/>
    </source>
</evidence>
<keyword evidence="13" id="KW-1185">Reference proteome</keyword>
<keyword evidence="6 10" id="KW-1133">Transmembrane helix</keyword>
<dbReference type="PROSITE" id="PS00154">
    <property type="entry name" value="ATPASE_E1_E2"/>
    <property type="match status" value="1"/>
</dbReference>
<evidence type="ECO:0000256" key="9">
    <source>
        <dbReference type="ARBA" id="ARBA00047308"/>
    </source>
</evidence>
<feature type="transmembrane region" description="Helical" evidence="10">
    <location>
        <begin position="253"/>
        <end position="272"/>
    </location>
</feature>
<keyword evidence="10" id="KW-0547">Nucleotide-binding</keyword>
<dbReference type="Proteomes" id="UP000717752">
    <property type="component" value="Unassembled WGS sequence"/>
</dbReference>
<dbReference type="SUPFAM" id="SSF56784">
    <property type="entry name" value="HAD-like"/>
    <property type="match status" value="1"/>
</dbReference>
<dbReference type="Gene3D" id="3.40.1110.10">
    <property type="entry name" value="Calcium-transporting ATPase, cytoplasmic domain N"/>
    <property type="match status" value="1"/>
</dbReference>
<evidence type="ECO:0000256" key="10">
    <source>
        <dbReference type="RuleBase" id="RU362081"/>
    </source>
</evidence>
<dbReference type="NCBIfam" id="TIGR01494">
    <property type="entry name" value="ATPase_P-type"/>
    <property type="match status" value="2"/>
</dbReference>
<dbReference type="InterPro" id="IPR023298">
    <property type="entry name" value="ATPase_P-typ_TM_dom_sf"/>
</dbReference>
<feature type="transmembrane region" description="Helical" evidence="10">
    <location>
        <begin position="89"/>
        <end position="116"/>
    </location>
</feature>
<dbReference type="EC" id="7.2.2.12" evidence="8"/>
<dbReference type="InterPro" id="IPR059000">
    <property type="entry name" value="ATPase_P-type_domA"/>
</dbReference>
<dbReference type="SUPFAM" id="SSF81665">
    <property type="entry name" value="Calcium ATPase, transmembrane domain M"/>
    <property type="match status" value="1"/>
</dbReference>
<name>A0ABS7H0W9_9HYPH</name>
<evidence type="ECO:0000313" key="13">
    <source>
        <dbReference type="Proteomes" id="UP000717752"/>
    </source>
</evidence>
<feature type="transmembrane region" description="Helical" evidence="10">
    <location>
        <begin position="579"/>
        <end position="598"/>
    </location>
</feature>
<evidence type="ECO:0000256" key="5">
    <source>
        <dbReference type="ARBA" id="ARBA00022967"/>
    </source>
</evidence>
<evidence type="ECO:0000313" key="12">
    <source>
        <dbReference type="EMBL" id="MBW9055512.1"/>
    </source>
</evidence>
<keyword evidence="10" id="KW-1003">Cell membrane</keyword>